<evidence type="ECO:0000313" key="3">
    <source>
        <dbReference type="EMBL" id="KAF7378275.1"/>
    </source>
</evidence>
<feature type="compositionally biased region" description="Basic and acidic residues" evidence="1">
    <location>
        <begin position="303"/>
        <end position="318"/>
    </location>
</feature>
<proteinExistence type="predicted"/>
<dbReference type="AlphaFoldDB" id="A0A8H6ZMP2"/>
<feature type="transmembrane region" description="Helical" evidence="2">
    <location>
        <begin position="43"/>
        <end position="68"/>
    </location>
</feature>
<evidence type="ECO:0000256" key="1">
    <source>
        <dbReference type="SAM" id="MobiDB-lite"/>
    </source>
</evidence>
<feature type="transmembrane region" description="Helical" evidence="2">
    <location>
        <begin position="6"/>
        <end position="27"/>
    </location>
</feature>
<keyword evidence="2" id="KW-0472">Membrane</keyword>
<comment type="caution">
    <text evidence="3">The sequence shown here is derived from an EMBL/GenBank/DDBJ whole genome shotgun (WGS) entry which is preliminary data.</text>
</comment>
<name>A0A8H6ZMP2_9AGAR</name>
<feature type="transmembrane region" description="Helical" evidence="2">
    <location>
        <begin position="135"/>
        <end position="157"/>
    </location>
</feature>
<protein>
    <submittedName>
        <fullName evidence="3">Ras-GEF domain-containing protein</fullName>
    </submittedName>
</protein>
<feature type="region of interest" description="Disordered" evidence="1">
    <location>
        <begin position="298"/>
        <end position="318"/>
    </location>
</feature>
<feature type="transmembrane region" description="Helical" evidence="2">
    <location>
        <begin position="107"/>
        <end position="128"/>
    </location>
</feature>
<sequence length="318" mass="35239">MSPSHLITYFPLMIDTLVYGFYASLFIQSVQVLCGRRTPHAKFYLGCMILLFSLSTIHIALAYGWAFITDRAQTGIYELFSLDNPLPVVYGPDDPAVVHRLGILIKIRYTLANTIADGIILYRCYVIWGHRWRPVIIPAFSYACTIIGGILGIIPLSGTSERVATAVCMATIFCTNVLASSLAAGRIWWMSRRIARLQGRTDTRKKYRDLIAIMLESGLIYPAALAISVGIFVAPTTSTTSVLICIAVCYHIVGIAPTLIVVRVGLGVSTDDVEGTTRREQTTRRPITTLQFDVRESTNFTSTREESGECTREPKETV</sequence>
<feature type="transmembrane region" description="Helical" evidence="2">
    <location>
        <begin position="210"/>
        <end position="234"/>
    </location>
</feature>
<evidence type="ECO:0000256" key="2">
    <source>
        <dbReference type="SAM" id="Phobius"/>
    </source>
</evidence>
<dbReference type="OrthoDB" id="3226582at2759"/>
<dbReference type="EMBL" id="JACAZH010000001">
    <property type="protein sequence ID" value="KAF7378275.1"/>
    <property type="molecule type" value="Genomic_DNA"/>
</dbReference>
<organism evidence="3 4">
    <name type="scientific">Mycena sanguinolenta</name>
    <dbReference type="NCBI Taxonomy" id="230812"/>
    <lineage>
        <taxon>Eukaryota</taxon>
        <taxon>Fungi</taxon>
        <taxon>Dikarya</taxon>
        <taxon>Basidiomycota</taxon>
        <taxon>Agaricomycotina</taxon>
        <taxon>Agaricomycetes</taxon>
        <taxon>Agaricomycetidae</taxon>
        <taxon>Agaricales</taxon>
        <taxon>Marasmiineae</taxon>
        <taxon>Mycenaceae</taxon>
        <taxon>Mycena</taxon>
    </lineage>
</organism>
<evidence type="ECO:0000313" key="4">
    <source>
        <dbReference type="Proteomes" id="UP000623467"/>
    </source>
</evidence>
<feature type="transmembrane region" description="Helical" evidence="2">
    <location>
        <begin position="163"/>
        <end position="189"/>
    </location>
</feature>
<feature type="transmembrane region" description="Helical" evidence="2">
    <location>
        <begin position="240"/>
        <end position="262"/>
    </location>
</feature>
<gene>
    <name evidence="3" type="ORF">MSAN_00252900</name>
</gene>
<keyword evidence="2" id="KW-1133">Transmembrane helix</keyword>
<accession>A0A8H6ZMP2</accession>
<dbReference type="Proteomes" id="UP000623467">
    <property type="component" value="Unassembled WGS sequence"/>
</dbReference>
<keyword evidence="4" id="KW-1185">Reference proteome</keyword>
<keyword evidence="2" id="KW-0812">Transmembrane</keyword>
<reference evidence="3" key="1">
    <citation type="submission" date="2020-05" db="EMBL/GenBank/DDBJ databases">
        <title>Mycena genomes resolve the evolution of fungal bioluminescence.</title>
        <authorList>
            <person name="Tsai I.J."/>
        </authorList>
    </citation>
    <scope>NUCLEOTIDE SEQUENCE</scope>
    <source>
        <strain evidence="3">160909Yilan</strain>
    </source>
</reference>